<keyword evidence="5 7" id="KW-1133">Transmembrane helix</keyword>
<dbReference type="InterPro" id="IPR000200">
    <property type="entry name" value="Peptidase_C10"/>
</dbReference>
<feature type="transmembrane region" description="Helical" evidence="7">
    <location>
        <begin position="58"/>
        <end position="81"/>
    </location>
</feature>
<dbReference type="Proteomes" id="UP000886845">
    <property type="component" value="Unassembled WGS sequence"/>
</dbReference>
<dbReference type="GO" id="GO:0008234">
    <property type="term" value="F:cysteine-type peptidase activity"/>
    <property type="evidence" value="ECO:0007669"/>
    <property type="project" value="InterPro"/>
</dbReference>
<dbReference type="AlphaFoldDB" id="A0A9D1NNE0"/>
<dbReference type="InterPro" id="IPR032818">
    <property type="entry name" value="DedA-like"/>
</dbReference>
<accession>A0A9D1NNE0</accession>
<sequence>MTDCCIAFAGVDLDALIEAIKASSAYPWTQGWLTAVATIFGENIICWTIVPPLLSEGIMGYMTAFQATFWGVFLGDIVTYLPPRFAMRYAARSRWIRKHQDQIEACSHFFDRHIGKTMFIIRFTPGIRTPAILAAGMLRVDFRLYCLYSALSSILQSLIACFFMPTLYAPAIAWLKGLWDGHRLLVVLIVLAFFAVFGVIQWFAARAVMRRLTAKKADKPNPCPTTARGTVASRRGRRCAKLKGMRTTAPLLLALLAAPLLPAASAPERVIVSPLCAATESWNQDGKMDDYIGEWLCGCDPLAWGQVAVYHALNHGVPSASFVPPQVENKVIVNGKEEPRQSLWLEPYDWVAVRDRTEATRENGEKENPVARLMYDFGIIGGATYAQGATMATVSPKGFKAYFGFEDGYCYTRPSPDWIMRMPEGFDWDDMLHRILRVSLQVGAPLCTGIYTTTANGGHMIVTDGWGVDADGTE</sequence>
<dbReference type="GO" id="GO:0006508">
    <property type="term" value="P:proteolysis"/>
    <property type="evidence" value="ECO:0007669"/>
    <property type="project" value="InterPro"/>
</dbReference>
<dbReference type="InterPro" id="IPR038765">
    <property type="entry name" value="Papain-like_cys_pep_sf"/>
</dbReference>
<reference evidence="9" key="1">
    <citation type="submission" date="2020-10" db="EMBL/GenBank/DDBJ databases">
        <authorList>
            <person name="Gilroy R."/>
        </authorList>
    </citation>
    <scope>NUCLEOTIDE SEQUENCE</scope>
    <source>
        <strain evidence="9">35461</strain>
    </source>
</reference>
<dbReference type="Pfam" id="PF09335">
    <property type="entry name" value="VTT_dom"/>
    <property type="match status" value="1"/>
</dbReference>
<feature type="transmembrane region" description="Helical" evidence="7">
    <location>
        <begin position="145"/>
        <end position="165"/>
    </location>
</feature>
<evidence type="ECO:0000259" key="8">
    <source>
        <dbReference type="Pfam" id="PF09335"/>
    </source>
</evidence>
<evidence type="ECO:0000313" key="9">
    <source>
        <dbReference type="EMBL" id="HIV09155.1"/>
    </source>
</evidence>
<evidence type="ECO:0000256" key="1">
    <source>
        <dbReference type="ARBA" id="ARBA00004651"/>
    </source>
</evidence>
<keyword evidence="3" id="KW-1003">Cell membrane</keyword>
<reference evidence="9" key="2">
    <citation type="journal article" date="2021" name="PeerJ">
        <title>Extensive microbial diversity within the chicken gut microbiome revealed by metagenomics and culture.</title>
        <authorList>
            <person name="Gilroy R."/>
            <person name="Ravi A."/>
            <person name="Getino M."/>
            <person name="Pursley I."/>
            <person name="Horton D.L."/>
            <person name="Alikhan N.F."/>
            <person name="Baker D."/>
            <person name="Gharbi K."/>
            <person name="Hall N."/>
            <person name="Watson M."/>
            <person name="Adriaenssens E.M."/>
            <person name="Foster-Nyarko E."/>
            <person name="Jarju S."/>
            <person name="Secka A."/>
            <person name="Antonio M."/>
            <person name="Oren A."/>
            <person name="Chaudhuri R.R."/>
            <person name="La Ragione R."/>
            <person name="Hildebrand F."/>
            <person name="Pallen M.J."/>
        </authorList>
    </citation>
    <scope>NUCLEOTIDE SEQUENCE</scope>
    <source>
        <strain evidence="9">35461</strain>
    </source>
</reference>
<comment type="subcellular location">
    <subcellularLocation>
        <location evidence="1">Cell membrane</location>
        <topology evidence="1">Multi-pass membrane protein</topology>
    </subcellularLocation>
</comment>
<dbReference type="Gene3D" id="3.90.70.50">
    <property type="entry name" value="Peptidase C10, streptopain"/>
    <property type="match status" value="1"/>
</dbReference>
<keyword evidence="6 7" id="KW-0472">Membrane</keyword>
<evidence type="ECO:0000256" key="3">
    <source>
        <dbReference type="ARBA" id="ARBA00022475"/>
    </source>
</evidence>
<dbReference type="InterPro" id="IPR032816">
    <property type="entry name" value="VTT_dom"/>
</dbReference>
<dbReference type="EMBL" id="DVOR01000110">
    <property type="protein sequence ID" value="HIV09155.1"/>
    <property type="molecule type" value="Genomic_DNA"/>
</dbReference>
<feature type="non-terminal residue" evidence="9">
    <location>
        <position position="474"/>
    </location>
</feature>
<feature type="transmembrane region" description="Helical" evidence="7">
    <location>
        <begin position="244"/>
        <end position="264"/>
    </location>
</feature>
<dbReference type="InterPro" id="IPR044934">
    <property type="entry name" value="Streptopain_sf"/>
</dbReference>
<dbReference type="Pfam" id="PF01640">
    <property type="entry name" value="Peptidase_C10"/>
    <property type="match status" value="1"/>
</dbReference>
<proteinExistence type="inferred from homology"/>
<dbReference type="PANTHER" id="PTHR30353:SF15">
    <property type="entry name" value="INNER MEMBRANE PROTEIN YABI"/>
    <property type="match status" value="1"/>
</dbReference>
<organism evidence="9 10">
    <name type="scientific">Candidatus Spyradenecus faecavium</name>
    <dbReference type="NCBI Taxonomy" id="2840947"/>
    <lineage>
        <taxon>Bacteria</taxon>
        <taxon>Pseudomonadati</taxon>
        <taxon>Lentisphaerota</taxon>
        <taxon>Lentisphaeria</taxon>
        <taxon>Lentisphaerales</taxon>
        <taxon>Lentisphaeraceae</taxon>
        <taxon>Lentisphaeraceae incertae sedis</taxon>
        <taxon>Candidatus Spyradenecus</taxon>
    </lineage>
</organism>
<comment type="caution">
    <text evidence="9">The sequence shown here is derived from an EMBL/GenBank/DDBJ whole genome shotgun (WGS) entry which is preliminary data.</text>
</comment>
<dbReference type="PANTHER" id="PTHR30353">
    <property type="entry name" value="INNER MEMBRANE PROTEIN DEDA-RELATED"/>
    <property type="match status" value="1"/>
</dbReference>
<evidence type="ECO:0000256" key="5">
    <source>
        <dbReference type="ARBA" id="ARBA00022989"/>
    </source>
</evidence>
<feature type="domain" description="VTT" evidence="8">
    <location>
        <begin position="58"/>
        <end position="164"/>
    </location>
</feature>
<evidence type="ECO:0000256" key="6">
    <source>
        <dbReference type="ARBA" id="ARBA00023136"/>
    </source>
</evidence>
<comment type="similarity">
    <text evidence="2">Belongs to the DedA family.</text>
</comment>
<evidence type="ECO:0000256" key="4">
    <source>
        <dbReference type="ARBA" id="ARBA00022692"/>
    </source>
</evidence>
<evidence type="ECO:0000313" key="10">
    <source>
        <dbReference type="Proteomes" id="UP000886845"/>
    </source>
</evidence>
<feature type="transmembrane region" description="Helical" evidence="7">
    <location>
        <begin position="185"/>
        <end position="205"/>
    </location>
</feature>
<protein>
    <submittedName>
        <fullName evidence="9">VTT domain-containing protein</fullName>
    </submittedName>
</protein>
<evidence type="ECO:0000256" key="7">
    <source>
        <dbReference type="SAM" id="Phobius"/>
    </source>
</evidence>
<keyword evidence="4 7" id="KW-0812">Transmembrane</keyword>
<gene>
    <name evidence="9" type="ORF">IAC79_03465</name>
</gene>
<dbReference type="SUPFAM" id="SSF54001">
    <property type="entry name" value="Cysteine proteinases"/>
    <property type="match status" value="1"/>
</dbReference>
<name>A0A9D1NNE0_9BACT</name>
<evidence type="ECO:0000256" key="2">
    <source>
        <dbReference type="ARBA" id="ARBA00010792"/>
    </source>
</evidence>
<dbReference type="GO" id="GO:0005886">
    <property type="term" value="C:plasma membrane"/>
    <property type="evidence" value="ECO:0007669"/>
    <property type="project" value="UniProtKB-SubCell"/>
</dbReference>